<dbReference type="InterPro" id="IPR036465">
    <property type="entry name" value="vWFA_dom_sf"/>
</dbReference>
<dbReference type="RefSeq" id="WP_213097014.1">
    <property type="nucleotide sequence ID" value="NZ_JAGYPN010000001.1"/>
</dbReference>
<evidence type="ECO:0000259" key="1">
    <source>
        <dbReference type="SMART" id="SM00327"/>
    </source>
</evidence>
<name>A0A942Z425_9BACI</name>
<organism evidence="2 3">
    <name type="scientific">Lederbergia citrea</name>
    <dbReference type="NCBI Taxonomy" id="2833581"/>
    <lineage>
        <taxon>Bacteria</taxon>
        <taxon>Bacillati</taxon>
        <taxon>Bacillota</taxon>
        <taxon>Bacilli</taxon>
        <taxon>Bacillales</taxon>
        <taxon>Bacillaceae</taxon>
        <taxon>Lederbergia</taxon>
    </lineage>
</organism>
<dbReference type="SUPFAM" id="SSF53300">
    <property type="entry name" value="vWA-like"/>
    <property type="match status" value="1"/>
</dbReference>
<accession>A0A942Z425</accession>
<dbReference type="CDD" id="cd01454">
    <property type="entry name" value="vWA_norD_type"/>
    <property type="match status" value="1"/>
</dbReference>
<dbReference type="PANTHER" id="PTHR41248:SF1">
    <property type="entry name" value="NORD PROTEIN"/>
    <property type="match status" value="1"/>
</dbReference>
<proteinExistence type="predicted"/>
<comment type="caution">
    <text evidence="2">The sequence shown here is derived from an EMBL/GenBank/DDBJ whole genome shotgun (WGS) entry which is preliminary data.</text>
</comment>
<dbReference type="AlphaFoldDB" id="A0A942Z425"/>
<dbReference type="Proteomes" id="UP000676456">
    <property type="component" value="Unassembled WGS sequence"/>
</dbReference>
<dbReference type="InterPro" id="IPR002035">
    <property type="entry name" value="VWF_A"/>
</dbReference>
<dbReference type="Gene3D" id="3.40.50.410">
    <property type="entry name" value="von Willebrand factor, type A domain"/>
    <property type="match status" value="1"/>
</dbReference>
<feature type="domain" description="VWFA" evidence="1">
    <location>
        <begin position="442"/>
        <end position="633"/>
    </location>
</feature>
<evidence type="ECO:0000313" key="3">
    <source>
        <dbReference type="Proteomes" id="UP000676456"/>
    </source>
</evidence>
<dbReference type="PANTHER" id="PTHR41248">
    <property type="entry name" value="NORD PROTEIN"/>
    <property type="match status" value="1"/>
</dbReference>
<dbReference type="SMART" id="SM00327">
    <property type="entry name" value="VWA"/>
    <property type="match status" value="1"/>
</dbReference>
<dbReference type="InterPro" id="IPR051928">
    <property type="entry name" value="NorD/CobT"/>
</dbReference>
<gene>
    <name evidence="2" type="ORF">KHA91_04645</name>
</gene>
<protein>
    <recommendedName>
        <fullName evidence="1">VWFA domain-containing protein</fullName>
    </recommendedName>
</protein>
<reference evidence="2 3" key="1">
    <citation type="submission" date="2021-05" db="EMBL/GenBank/DDBJ databases">
        <title>Novel Bacillus species.</title>
        <authorList>
            <person name="Liu G."/>
        </authorList>
    </citation>
    <scope>NUCLEOTIDE SEQUENCE [LARGE SCALE GENOMIC DNA]</scope>
    <source>
        <strain evidence="2 3">FJAT-49682</strain>
    </source>
</reference>
<evidence type="ECO:0000313" key="2">
    <source>
        <dbReference type="EMBL" id="MBS4222042.1"/>
    </source>
</evidence>
<dbReference type="EMBL" id="JAGYPN010000001">
    <property type="protein sequence ID" value="MBS4222042.1"/>
    <property type="molecule type" value="Genomic_DNA"/>
</dbReference>
<keyword evidence="3" id="KW-1185">Reference proteome</keyword>
<sequence>MYRFINFNDEIIDSMLLMELSDLSKTLARNPEYEADFRVHSYLSKSEKKIYVSHFWNHRSDQVVEFGMKSDVFLRALGNHSFTDYQAVSRYIKWCESTKIPRFAIQLFTLSEDLRIEERCKKIRPGMNKEFQIRRETYLNYFDSQMKVNLEKSLFIDALFNLVYIIMNTQMPFFHLPRFNEDIDRILPLFRSKVENFFEAATTNEITTNCRAIILLIENYMKRDMLNEYFHLPTSEIGMEGGLDYNDLLRKDPLKNADVADENSEGDETVFDEEMKTWHRETSSPGNTFLQFDLDQGTQTDILADEAREGEPGDQALAIVQGSARKSTNKDFSELDVIEQKENDSGEGIAPYGKENKNAEAIFLTNNEPNAEQRNQYSHYKNSILLYQKKLKKTIDLTLEHKKIRPRSGLHFGILDKKLVKFFTDEQPRLFYKKNEESKEIDAAFSLLVDCSASMQDKMEETKRGIVLFHEALKSVGVPHEVTGFWEDANEANTDYQPNYFKRVIGFPASLTSKAGPEIMQLEPEEDNRDGFAIRIISQRLLERYEKQKFLLVFSDGEPAAYGYSQNGIVDTHEAVLDARKKGIEVFNIFLSTNGVDEGQRKVFENIYGPFSIIVPSVDLLPDILFPLLKRLLSKSI</sequence>